<accession>J1PZP5</accession>
<dbReference type="Gene3D" id="2.160.10.10">
    <property type="entry name" value="Hexapeptide repeat proteins"/>
    <property type="match status" value="1"/>
</dbReference>
<proteinExistence type="predicted"/>
<dbReference type="PATRIC" id="fig|1197174.4.peg.2984"/>
<gene>
    <name evidence="1" type="ORF">AEST_30520</name>
</gene>
<name>J1PZP5_9ALTE</name>
<keyword evidence="2" id="KW-1185">Reference proteome</keyword>
<sequence length="197" mass="20782">MKALIKSLLLGFMTLLALPVLIGFLLLRPLSQKDSLFAGCAQLLSLVPGKLGSYLRVAVYRLLMQHCGPNCYIGFGALFSQQSTELADGIYIGPQCNIGLCSIGANTLLGSGVHILSGKNQHYITDPTKPYKDQGGRFEKISIGQNCWLGNGAIVMASIGDGSIVGAGAVVTEDVPPGVVVVGNPARIVKKVIELQK</sequence>
<reference evidence="1 2" key="1">
    <citation type="journal article" date="2012" name="J. Bacteriol.">
        <title>Genome Sequence of Pectin-Degrading Alishewanella aestuarii Strain B11T, Isolated from Tidal Flat Sediment.</title>
        <authorList>
            <person name="Jung J."/>
            <person name="Choi S."/>
            <person name="Chun J."/>
            <person name="Park W."/>
        </authorList>
    </citation>
    <scope>NUCLEOTIDE SEQUENCE [LARGE SCALE GENOMIC DNA]</scope>
    <source>
        <strain evidence="1 2">B11</strain>
    </source>
</reference>
<dbReference type="PANTHER" id="PTHR23416">
    <property type="entry name" value="SIALIC ACID SYNTHASE-RELATED"/>
    <property type="match status" value="1"/>
</dbReference>
<keyword evidence="1" id="KW-0808">Transferase</keyword>
<dbReference type="InterPro" id="IPR001451">
    <property type="entry name" value="Hexapep"/>
</dbReference>
<dbReference type="InterPro" id="IPR051159">
    <property type="entry name" value="Hexapeptide_acetyltransf"/>
</dbReference>
<evidence type="ECO:0000313" key="1">
    <source>
        <dbReference type="EMBL" id="EJI84218.1"/>
    </source>
</evidence>
<dbReference type="CDD" id="cd04647">
    <property type="entry name" value="LbH_MAT_like"/>
    <property type="match status" value="1"/>
</dbReference>
<comment type="caution">
    <text evidence="1">The sequence shown here is derived from an EMBL/GenBank/DDBJ whole genome shotgun (WGS) entry which is preliminary data.</text>
</comment>
<dbReference type="GO" id="GO:0016740">
    <property type="term" value="F:transferase activity"/>
    <property type="evidence" value="ECO:0007669"/>
    <property type="project" value="UniProtKB-KW"/>
</dbReference>
<dbReference type="Proteomes" id="UP000012043">
    <property type="component" value="Unassembled WGS sequence"/>
</dbReference>
<protein>
    <submittedName>
        <fullName evidence="1">O-acetyltransferase</fullName>
    </submittedName>
</protein>
<evidence type="ECO:0000313" key="2">
    <source>
        <dbReference type="Proteomes" id="UP000012043"/>
    </source>
</evidence>
<organism evidence="1 2">
    <name type="scientific">Alishewanella aestuarii B11</name>
    <dbReference type="NCBI Taxonomy" id="1197174"/>
    <lineage>
        <taxon>Bacteria</taxon>
        <taxon>Pseudomonadati</taxon>
        <taxon>Pseudomonadota</taxon>
        <taxon>Gammaproteobacteria</taxon>
        <taxon>Alteromonadales</taxon>
        <taxon>Alteromonadaceae</taxon>
        <taxon>Alishewanella</taxon>
    </lineage>
</organism>
<dbReference type="InterPro" id="IPR011004">
    <property type="entry name" value="Trimer_LpxA-like_sf"/>
</dbReference>
<dbReference type="Pfam" id="PF14602">
    <property type="entry name" value="Hexapep_2"/>
    <property type="match status" value="1"/>
</dbReference>
<dbReference type="AlphaFoldDB" id="J1PZP5"/>
<dbReference type="RefSeq" id="WP_008610085.1">
    <property type="nucleotide sequence ID" value="NZ_ALAB01000039.1"/>
</dbReference>
<dbReference type="SUPFAM" id="SSF51161">
    <property type="entry name" value="Trimeric LpxA-like enzymes"/>
    <property type="match status" value="1"/>
</dbReference>
<dbReference type="EMBL" id="ALAB01000039">
    <property type="protein sequence ID" value="EJI84218.1"/>
    <property type="molecule type" value="Genomic_DNA"/>
</dbReference>